<gene>
    <name evidence="3" type="ORF">ACFQ08_13365</name>
</gene>
<keyword evidence="4" id="KW-1185">Reference proteome</keyword>
<protein>
    <submittedName>
        <fullName evidence="3">Thiamine pyrophosphate-binding protein</fullName>
    </submittedName>
</protein>
<evidence type="ECO:0000256" key="1">
    <source>
        <dbReference type="ARBA" id="ARBA00007812"/>
    </source>
</evidence>
<organism evidence="3 4">
    <name type="scientific">Streptosporangium algeriense</name>
    <dbReference type="NCBI Taxonomy" id="1682748"/>
    <lineage>
        <taxon>Bacteria</taxon>
        <taxon>Bacillati</taxon>
        <taxon>Actinomycetota</taxon>
        <taxon>Actinomycetes</taxon>
        <taxon>Streptosporangiales</taxon>
        <taxon>Streptosporangiaceae</taxon>
        <taxon>Streptosporangium</taxon>
    </lineage>
</organism>
<dbReference type="Pfam" id="PF02776">
    <property type="entry name" value="TPP_enzyme_N"/>
    <property type="match status" value="1"/>
</dbReference>
<dbReference type="InterPro" id="IPR029061">
    <property type="entry name" value="THDP-binding"/>
</dbReference>
<evidence type="ECO:0000313" key="3">
    <source>
        <dbReference type="EMBL" id="MFD0885540.1"/>
    </source>
</evidence>
<dbReference type="InterPro" id="IPR045229">
    <property type="entry name" value="TPP_enz"/>
</dbReference>
<dbReference type="SUPFAM" id="SSF52518">
    <property type="entry name" value="Thiamin diphosphate-binding fold (THDP-binding)"/>
    <property type="match status" value="1"/>
</dbReference>
<dbReference type="EMBL" id="JBHTHX010000383">
    <property type="protein sequence ID" value="MFD0885540.1"/>
    <property type="molecule type" value="Genomic_DNA"/>
</dbReference>
<sequence length="188" mass="19981">MRCGEAIVAILRRYGADTLFGIPGVHTLEYFRGLTRQGMRVVLPRHEQGASFMADGYARTTGRPAVCCVITGPGVTNAATGIGQAYADSVPMFVLASVTASATLGRGRGHLHECKDQRGIAEPITGLALSARRAEEIPELLARAWGTLTSGRPRPVYLEVPIDVLAEEVGDGWDPLPPVRPEPGPVPA</sequence>
<comment type="similarity">
    <text evidence="1">Belongs to the TPP enzyme family.</text>
</comment>
<evidence type="ECO:0000259" key="2">
    <source>
        <dbReference type="Pfam" id="PF02776"/>
    </source>
</evidence>
<dbReference type="Gene3D" id="3.40.50.970">
    <property type="match status" value="1"/>
</dbReference>
<dbReference type="InterPro" id="IPR012001">
    <property type="entry name" value="Thiamin_PyroP_enz_TPP-bd_dom"/>
</dbReference>
<dbReference type="CDD" id="cd07035">
    <property type="entry name" value="TPP_PYR_POX_like"/>
    <property type="match status" value="1"/>
</dbReference>
<feature type="non-terminal residue" evidence="3">
    <location>
        <position position="188"/>
    </location>
</feature>
<dbReference type="PANTHER" id="PTHR18968:SF13">
    <property type="entry name" value="ACETOLACTATE SYNTHASE CATALYTIC SUBUNIT, MITOCHONDRIAL"/>
    <property type="match status" value="1"/>
</dbReference>
<proteinExistence type="inferred from homology"/>
<reference evidence="4" key="1">
    <citation type="journal article" date="2019" name="Int. J. Syst. Evol. Microbiol.">
        <title>The Global Catalogue of Microorganisms (GCM) 10K type strain sequencing project: providing services to taxonomists for standard genome sequencing and annotation.</title>
        <authorList>
            <consortium name="The Broad Institute Genomics Platform"/>
            <consortium name="The Broad Institute Genome Sequencing Center for Infectious Disease"/>
            <person name="Wu L."/>
            <person name="Ma J."/>
        </authorList>
    </citation>
    <scope>NUCLEOTIDE SEQUENCE [LARGE SCALE GENOMIC DNA]</scope>
    <source>
        <strain evidence="4">CCUG 62974</strain>
    </source>
</reference>
<comment type="caution">
    <text evidence="3">The sequence shown here is derived from an EMBL/GenBank/DDBJ whole genome shotgun (WGS) entry which is preliminary data.</text>
</comment>
<dbReference type="Proteomes" id="UP001597024">
    <property type="component" value="Unassembled WGS sequence"/>
</dbReference>
<accession>A0ABW3DNR5</accession>
<name>A0ABW3DNR5_9ACTN</name>
<evidence type="ECO:0000313" key="4">
    <source>
        <dbReference type="Proteomes" id="UP001597024"/>
    </source>
</evidence>
<dbReference type="PANTHER" id="PTHR18968">
    <property type="entry name" value="THIAMINE PYROPHOSPHATE ENZYMES"/>
    <property type="match status" value="1"/>
</dbReference>
<feature type="domain" description="Thiamine pyrophosphate enzyme N-terminal TPP-binding" evidence="2">
    <location>
        <begin position="1"/>
        <end position="117"/>
    </location>
</feature>